<keyword evidence="3" id="KW-1185">Reference proteome</keyword>
<reference evidence="2" key="2">
    <citation type="submission" date="2015-06" db="UniProtKB">
        <authorList>
            <consortium name="EnsemblMetazoa"/>
        </authorList>
    </citation>
    <scope>IDENTIFICATION</scope>
</reference>
<feature type="region of interest" description="Disordered" evidence="1">
    <location>
        <begin position="1"/>
        <end position="25"/>
    </location>
</feature>
<name>T1GG29_MEGSC</name>
<dbReference type="Proteomes" id="UP000015102">
    <property type="component" value="Unassembled WGS sequence"/>
</dbReference>
<dbReference type="EMBL" id="CAQQ02014028">
    <property type="status" value="NOT_ANNOTATED_CDS"/>
    <property type="molecule type" value="Genomic_DNA"/>
</dbReference>
<organism evidence="2 3">
    <name type="scientific">Megaselia scalaris</name>
    <name type="common">Humpbacked fly</name>
    <name type="synonym">Phora scalaris</name>
    <dbReference type="NCBI Taxonomy" id="36166"/>
    <lineage>
        <taxon>Eukaryota</taxon>
        <taxon>Metazoa</taxon>
        <taxon>Ecdysozoa</taxon>
        <taxon>Arthropoda</taxon>
        <taxon>Hexapoda</taxon>
        <taxon>Insecta</taxon>
        <taxon>Pterygota</taxon>
        <taxon>Neoptera</taxon>
        <taxon>Endopterygota</taxon>
        <taxon>Diptera</taxon>
        <taxon>Brachycera</taxon>
        <taxon>Muscomorpha</taxon>
        <taxon>Platypezoidea</taxon>
        <taxon>Phoridae</taxon>
        <taxon>Megaseliini</taxon>
        <taxon>Megaselia</taxon>
    </lineage>
</organism>
<dbReference type="HOGENOM" id="CLU_2725090_0_0_1"/>
<evidence type="ECO:0000313" key="3">
    <source>
        <dbReference type="Proteomes" id="UP000015102"/>
    </source>
</evidence>
<dbReference type="EnsemblMetazoa" id="MESCA002335-RA">
    <property type="protein sequence ID" value="MESCA002335-PA"/>
    <property type="gene ID" value="MESCA002335"/>
</dbReference>
<evidence type="ECO:0000256" key="1">
    <source>
        <dbReference type="SAM" id="MobiDB-lite"/>
    </source>
</evidence>
<protein>
    <submittedName>
        <fullName evidence="2">Uncharacterized protein</fullName>
    </submittedName>
</protein>
<evidence type="ECO:0000313" key="2">
    <source>
        <dbReference type="EnsemblMetazoa" id="MESCA002335-PA"/>
    </source>
</evidence>
<reference evidence="3" key="1">
    <citation type="submission" date="2013-02" db="EMBL/GenBank/DDBJ databases">
        <authorList>
            <person name="Hughes D."/>
        </authorList>
    </citation>
    <scope>NUCLEOTIDE SEQUENCE</scope>
    <source>
        <strain>Durham</strain>
        <strain evidence="3">NC isolate 2 -- Noor lab</strain>
    </source>
</reference>
<proteinExistence type="predicted"/>
<accession>T1GG29</accession>
<dbReference type="AlphaFoldDB" id="T1GG29"/>
<sequence>MPGKSLTDQLSTLRQKRPVSTTSTHTSYASISVKPLPSNELIWHSFNNHQALGNALSCVKAADRIFNSFNTV</sequence>